<dbReference type="Proteomes" id="UP000318453">
    <property type="component" value="Chromosome"/>
</dbReference>
<proteinExistence type="predicted"/>
<dbReference type="InterPro" id="IPR014951">
    <property type="entry name" value="DUF1822"/>
</dbReference>
<protein>
    <submittedName>
        <fullName evidence="1">DUF1822 family protein</fullName>
    </submittedName>
</protein>
<keyword evidence="2" id="KW-1185">Reference proteome</keyword>
<reference evidence="1" key="1">
    <citation type="submission" date="2019-08" db="EMBL/GenBank/DDBJ databases">
        <title>Carotenoids and Carotenoid Binding Proteins in the Halophilic Cyanobacterium Euhalothece sp. ZM00.</title>
        <authorList>
            <person name="Cho S.M."/>
            <person name="Song J.Y."/>
            <person name="Park Y.-I."/>
        </authorList>
    </citation>
    <scope>NUCLEOTIDE SEQUENCE [LARGE SCALE GENOMIC DNA]</scope>
    <source>
        <strain evidence="1">Z-M001</strain>
    </source>
</reference>
<dbReference type="AlphaFoldDB" id="A0A5B8NN87"/>
<name>A0A5B8NN87_9CHRO</name>
<gene>
    <name evidence="1" type="ORF">FRE64_08760</name>
</gene>
<dbReference type="KEGG" id="enn:FRE64_08760"/>
<dbReference type="EMBL" id="CP042326">
    <property type="protein sequence ID" value="QDZ40021.1"/>
    <property type="molecule type" value="Genomic_DNA"/>
</dbReference>
<evidence type="ECO:0000313" key="1">
    <source>
        <dbReference type="EMBL" id="QDZ40021.1"/>
    </source>
</evidence>
<dbReference type="Pfam" id="PF08852">
    <property type="entry name" value="DUF1822"/>
    <property type="match status" value="1"/>
</dbReference>
<dbReference type="RefSeq" id="WP_146295641.1">
    <property type="nucleotide sequence ID" value="NZ_CP042326.1"/>
</dbReference>
<accession>A0A5B8NN87</accession>
<sequence length="388" mass="44505">MNTDILSLAQPGQIELEISNPTQHAAQQRTQNLVYQKEKWQAYLNQLTLDSVISWLQEEVETVISVSSQASLLSSWTLVHGTAITLNQKRLILIPSEAIDRGELRVPQEWIDIPNWAGDYYFAITVSPDDNRIQIWGYTTHLQLKEEGEYDNYHRYYVLNADQIFDDVSAFWVAQELCPQETTRAVIPSLPQLSMEQAENLLQRLSTSKTPEPRLAIPFNTWGALLSHDGWRQRLYERRQGLPEQRSILQWLESGVSQLAQQLGWRQLDWQSEFAGARGSTSPSVPTAFCRPITIQNHSYELQVMPIGNPAERVWRFQLQPTVIGEMIPAGFTLRLLSEDLQPFENNEASTSTPTESLYIDVAMAENEGIIWETEPQAEGYEREILRF</sequence>
<evidence type="ECO:0000313" key="2">
    <source>
        <dbReference type="Proteomes" id="UP000318453"/>
    </source>
</evidence>
<organism evidence="1 2">
    <name type="scientific">Euhalothece natronophila Z-M001</name>
    <dbReference type="NCBI Taxonomy" id="522448"/>
    <lineage>
        <taxon>Bacteria</taxon>
        <taxon>Bacillati</taxon>
        <taxon>Cyanobacteriota</taxon>
        <taxon>Cyanophyceae</taxon>
        <taxon>Oscillatoriophycideae</taxon>
        <taxon>Chroococcales</taxon>
        <taxon>Halothecacae</taxon>
        <taxon>Halothece cluster</taxon>
        <taxon>Euhalothece</taxon>
    </lineage>
</organism>
<dbReference type="OrthoDB" id="526290at2"/>